<gene>
    <name evidence="1" type="ORF">BQ8794_130157</name>
</gene>
<dbReference type="EMBL" id="FTPD01000005">
    <property type="protein sequence ID" value="SIT53673.1"/>
    <property type="molecule type" value="Genomic_DNA"/>
</dbReference>
<evidence type="ECO:0000313" key="1">
    <source>
        <dbReference type="EMBL" id="SIT53673.1"/>
    </source>
</evidence>
<dbReference type="Proteomes" id="UP000188388">
    <property type="component" value="Unassembled WGS sequence"/>
</dbReference>
<name>A0A1R3V1A9_9HYPH</name>
<dbReference type="AlphaFoldDB" id="A0A1R3V1A9"/>
<protein>
    <submittedName>
        <fullName evidence="1">Uncharacterized protein</fullName>
    </submittedName>
</protein>
<sequence length="45" mass="5055">MVGFVQLFFMAYLLFYQPEGADPFLSQPLLGTIAMARPSALKMDK</sequence>
<dbReference type="RefSeq" id="WP_023797673.1">
    <property type="nucleotide sequence ID" value="NZ_FTPD01000005.1"/>
</dbReference>
<evidence type="ECO:0000313" key="2">
    <source>
        <dbReference type="Proteomes" id="UP000188388"/>
    </source>
</evidence>
<dbReference type="STRING" id="1631249.BQ8794_130157"/>
<reference evidence="2" key="1">
    <citation type="submission" date="2017-01" db="EMBL/GenBank/DDBJ databases">
        <authorList>
            <person name="Brunel B."/>
        </authorList>
    </citation>
    <scope>NUCLEOTIDE SEQUENCE [LARGE SCALE GENOMIC DNA]</scope>
</reference>
<accession>A0A1R3V1A9</accession>
<keyword evidence="2" id="KW-1185">Reference proteome</keyword>
<organism evidence="1 2">
    <name type="scientific">Mesorhizobium prunaredense</name>
    <dbReference type="NCBI Taxonomy" id="1631249"/>
    <lineage>
        <taxon>Bacteria</taxon>
        <taxon>Pseudomonadati</taxon>
        <taxon>Pseudomonadota</taxon>
        <taxon>Alphaproteobacteria</taxon>
        <taxon>Hyphomicrobiales</taxon>
        <taxon>Phyllobacteriaceae</taxon>
        <taxon>Mesorhizobium</taxon>
    </lineage>
</organism>
<proteinExistence type="predicted"/>